<name>A0A1G2CMA8_9BACT</name>
<comment type="caution">
    <text evidence="2">The sequence shown here is derived from an EMBL/GenBank/DDBJ whole genome shotgun (WGS) entry which is preliminary data.</text>
</comment>
<dbReference type="Proteomes" id="UP000178348">
    <property type="component" value="Unassembled WGS sequence"/>
</dbReference>
<gene>
    <name evidence="2" type="ORF">A2946_02510</name>
</gene>
<feature type="transmembrane region" description="Helical" evidence="1">
    <location>
        <begin position="24"/>
        <end position="44"/>
    </location>
</feature>
<organism evidence="2 3">
    <name type="scientific">Candidatus Liptonbacteria bacterium RIFCSPLOWO2_01_FULL_53_13</name>
    <dbReference type="NCBI Taxonomy" id="1798651"/>
    <lineage>
        <taxon>Bacteria</taxon>
        <taxon>Candidatus Liptoniibacteriota</taxon>
    </lineage>
</organism>
<evidence type="ECO:0000313" key="2">
    <source>
        <dbReference type="EMBL" id="OGZ02342.1"/>
    </source>
</evidence>
<dbReference type="AlphaFoldDB" id="A0A1G2CMA8"/>
<keyword evidence="1" id="KW-0472">Membrane</keyword>
<evidence type="ECO:0000313" key="3">
    <source>
        <dbReference type="Proteomes" id="UP000178348"/>
    </source>
</evidence>
<keyword evidence="1" id="KW-1133">Transmembrane helix</keyword>
<evidence type="ECO:0000256" key="1">
    <source>
        <dbReference type="SAM" id="Phobius"/>
    </source>
</evidence>
<accession>A0A1G2CMA8</accession>
<protein>
    <submittedName>
        <fullName evidence="2">Uncharacterized protein</fullName>
    </submittedName>
</protein>
<proteinExistence type="predicted"/>
<dbReference type="EMBL" id="MHLB01000016">
    <property type="protein sequence ID" value="OGZ02342.1"/>
    <property type="molecule type" value="Genomic_DNA"/>
</dbReference>
<keyword evidence="1" id="KW-0812">Transmembrane</keyword>
<reference evidence="2 3" key="1">
    <citation type="journal article" date="2016" name="Nat. Commun.">
        <title>Thousands of microbial genomes shed light on interconnected biogeochemical processes in an aquifer system.</title>
        <authorList>
            <person name="Anantharaman K."/>
            <person name="Brown C.T."/>
            <person name="Hug L.A."/>
            <person name="Sharon I."/>
            <person name="Castelle C.J."/>
            <person name="Probst A.J."/>
            <person name="Thomas B.C."/>
            <person name="Singh A."/>
            <person name="Wilkins M.J."/>
            <person name="Karaoz U."/>
            <person name="Brodie E.L."/>
            <person name="Williams K.H."/>
            <person name="Hubbard S.S."/>
            <person name="Banfield J.F."/>
        </authorList>
    </citation>
    <scope>NUCLEOTIDE SEQUENCE [LARGE SCALE GENOMIC DNA]</scope>
</reference>
<sequence length="171" mass="18734">MDIHVNIPKNMPEDKIVMEKKSPAFAFVAVFAVLVVGALVWWGVTRVSRQSGTGYEEKMPLLSASSIAKLPEGFPRWYILGTDPEVLNGAMERVGESAVSRKIDVRIGMTPRAVFAAYEEFFTKTGWAIRSQSVSDNVGAISADIGGRTLVITIEVQNRATIVHMNYIASS</sequence>